<dbReference type="Proteomes" id="UP001321249">
    <property type="component" value="Unassembled WGS sequence"/>
</dbReference>
<evidence type="ECO:0000313" key="2">
    <source>
        <dbReference type="EMBL" id="MDG0866825.1"/>
    </source>
</evidence>
<reference evidence="3" key="2">
    <citation type="journal article" date="2023" name="Nat. Commun.">
        <title>Cultivation of marine bacteria of the SAR202 clade.</title>
        <authorList>
            <person name="Lim Y."/>
            <person name="Seo J.H."/>
            <person name="Giovannoni S.J."/>
            <person name="Kang I."/>
            <person name="Cho J.C."/>
        </authorList>
    </citation>
    <scope>NUCLEOTIDE SEQUENCE</scope>
    <source>
        <strain evidence="3">JH1073</strain>
    </source>
</reference>
<name>A0AAJ5ZBD8_9CHLR</name>
<evidence type="ECO:0000313" key="4">
    <source>
        <dbReference type="Proteomes" id="UP001219901"/>
    </source>
</evidence>
<keyword evidence="1" id="KW-0472">Membrane</keyword>
<protein>
    <submittedName>
        <fullName evidence="3">Uncharacterized protein</fullName>
    </submittedName>
</protein>
<dbReference type="Proteomes" id="UP001219901">
    <property type="component" value="Chromosome"/>
</dbReference>
<reference evidence="4 5" key="1">
    <citation type="submission" date="2019-11" db="EMBL/GenBank/DDBJ databases">
        <authorList>
            <person name="Cho J.-C."/>
        </authorList>
    </citation>
    <scope>NUCLEOTIDE SEQUENCE [LARGE SCALE GENOMIC DNA]</scope>
    <source>
        <strain evidence="3 4">JH1073</strain>
        <strain evidence="2 5">JH702</strain>
    </source>
</reference>
<keyword evidence="4" id="KW-1185">Reference proteome</keyword>
<gene>
    <name evidence="2" type="ORF">GKO46_07015</name>
    <name evidence="3" type="ORF">GKO48_01020</name>
</gene>
<sequence length="85" mass="9012">MNFLFANAGSGSSILGSFQTPFGMTVLLKMALLLVIDAISILLGVNEDFQADAEMWLLVLMTIGIVALILGSTLHRGGISLEKSN</sequence>
<evidence type="ECO:0000313" key="3">
    <source>
        <dbReference type="EMBL" id="WFG38247.1"/>
    </source>
</evidence>
<accession>A0AAJ5ZBD8</accession>
<organism evidence="3 4">
    <name type="scientific">Candidatus Lucifugimonas marina</name>
    <dbReference type="NCBI Taxonomy" id="3038979"/>
    <lineage>
        <taxon>Bacteria</taxon>
        <taxon>Bacillati</taxon>
        <taxon>Chloroflexota</taxon>
        <taxon>Dehalococcoidia</taxon>
        <taxon>SAR202 cluster</taxon>
        <taxon>Candidatus Lucifugimonadales</taxon>
        <taxon>Candidatus Lucifugimonadaceae</taxon>
        <taxon>Candidatus Lucifugimonas</taxon>
    </lineage>
</organism>
<feature type="transmembrane region" description="Helical" evidence="1">
    <location>
        <begin position="55"/>
        <end position="74"/>
    </location>
</feature>
<dbReference type="RefSeq" id="WP_342824584.1">
    <property type="nucleotide sequence ID" value="NZ_CP046146.1"/>
</dbReference>
<keyword evidence="1" id="KW-0812">Transmembrane</keyword>
<proteinExistence type="predicted"/>
<evidence type="ECO:0000313" key="5">
    <source>
        <dbReference type="Proteomes" id="UP001321249"/>
    </source>
</evidence>
<keyword evidence="1" id="KW-1133">Transmembrane helix</keyword>
<dbReference type="AlphaFoldDB" id="A0AAJ5ZBD8"/>
<dbReference type="EMBL" id="CP046147">
    <property type="protein sequence ID" value="WFG38247.1"/>
    <property type="molecule type" value="Genomic_DNA"/>
</dbReference>
<evidence type="ECO:0000256" key="1">
    <source>
        <dbReference type="SAM" id="Phobius"/>
    </source>
</evidence>
<dbReference type="EMBL" id="WMBE01000002">
    <property type="protein sequence ID" value="MDG0866825.1"/>
    <property type="molecule type" value="Genomic_DNA"/>
</dbReference>
<feature type="transmembrane region" description="Helical" evidence="1">
    <location>
        <begin position="21"/>
        <end position="43"/>
    </location>
</feature>
<reference evidence="4" key="3">
    <citation type="submission" date="2023-06" db="EMBL/GenBank/DDBJ databases">
        <title>Pangenomics reveal diversification of enzyme families and niche specialization in globally abundant SAR202 bacteria.</title>
        <authorList>
            <person name="Saw J.H.W."/>
        </authorList>
    </citation>
    <scope>NUCLEOTIDE SEQUENCE [LARGE SCALE GENOMIC DNA]</scope>
    <source>
        <strain evidence="4">JH1073</strain>
    </source>
</reference>